<organism evidence="4 6">
    <name type="scientific">Cupriavidus oxalaticus</name>
    <dbReference type="NCBI Taxonomy" id="96344"/>
    <lineage>
        <taxon>Bacteria</taxon>
        <taxon>Pseudomonadati</taxon>
        <taxon>Pseudomonadota</taxon>
        <taxon>Betaproteobacteria</taxon>
        <taxon>Burkholderiales</taxon>
        <taxon>Burkholderiaceae</taxon>
        <taxon>Cupriavidus</taxon>
    </lineage>
</organism>
<keyword evidence="2 4" id="KW-0560">Oxidoreductase</keyword>
<reference evidence="6" key="1">
    <citation type="submission" date="2018-01" db="EMBL/GenBank/DDBJ databases">
        <authorList>
            <person name="Gaut B.S."/>
            <person name="Morton B.R."/>
            <person name="Clegg M.T."/>
            <person name="Duvall M.R."/>
        </authorList>
    </citation>
    <scope>NUCLEOTIDE SEQUENCE [LARGE SCALE GENOMIC DNA]</scope>
</reference>
<gene>
    <name evidence="4" type="primary">dhaS</name>
    <name evidence="5" type="ORF">CO2235_MP10277</name>
    <name evidence="4" type="ORF">CO2235_U1010154</name>
</gene>
<comment type="caution">
    <text evidence="4">The sequence shown here is derived from an EMBL/GenBank/DDBJ whole genome shotgun (WGS) entry which is preliminary data.</text>
</comment>
<evidence type="ECO:0000313" key="6">
    <source>
        <dbReference type="Proteomes" id="UP000256862"/>
    </source>
</evidence>
<name>A0A375FN47_9BURK</name>
<evidence type="ECO:0000313" key="4">
    <source>
        <dbReference type="EMBL" id="SPC05200.1"/>
    </source>
</evidence>
<dbReference type="InterPro" id="IPR016160">
    <property type="entry name" value="Ald_DH_CS_CYS"/>
</dbReference>
<dbReference type="PROSITE" id="PS00070">
    <property type="entry name" value="ALDEHYDE_DEHYDR_CYS"/>
    <property type="match status" value="1"/>
</dbReference>
<sequence>MEYRIMQNKLFINGRFVDALAGGTIDVLNPHDASLITSIAAAEAADVDLAVEAAARAFPAWSRMAAAERGRLLLKLADAIEAHTEELAQLESLDTGHPIRDSRALDVPRTAACFRYFGGMADKLQGSVIPVETGFLNYVQRAPIGVVGQIVPWNFPLMFTSWKMGPALAAGNTVVIKPSELTPLSSLRIAELMAEVGFPAGVVNMVPGYGHTAGQRLAEHPGVGKIAFTGSTATGRRIVEASKGNLKRVQLELGGKGANIVFEDANLDAAINGAAWAIFHNQGQACIAGSRLMLHERIADEFLDRFGKLAASIRLGNPLDPDTEMGPLTSAQHRDKVLSYTGVAREQGGRVLTGGRAPALAGLEQGYYVEPTIVEAGPHDRVAQEEVFGPFVTVLRFGNDEEALAIANATEYGLGSGLWTRDLSRAHKMANGIHAGMCWINCYKRVNPGSPFGGLGQSGYGREMGFEAMHDYTEARSVWVNVDATIPPHFKR</sequence>
<reference evidence="4" key="2">
    <citation type="submission" date="2018-01" db="EMBL/GenBank/DDBJ databases">
        <authorList>
            <person name="Clerissi C."/>
        </authorList>
    </citation>
    <scope>NUCLEOTIDE SEQUENCE</scope>
    <source>
        <strain evidence="4">Cupriavidus oxalaticus LMG 2235</strain>
    </source>
</reference>
<dbReference type="Pfam" id="PF00171">
    <property type="entry name" value="Aldedh"/>
    <property type="match status" value="1"/>
</dbReference>
<dbReference type="FunFam" id="3.40.605.10:FF:000001">
    <property type="entry name" value="Aldehyde dehydrogenase 1"/>
    <property type="match status" value="1"/>
</dbReference>
<evidence type="ECO:0000256" key="2">
    <source>
        <dbReference type="ARBA" id="ARBA00023002"/>
    </source>
</evidence>
<dbReference type="InterPro" id="IPR016163">
    <property type="entry name" value="Ald_DH_C"/>
</dbReference>
<feature type="domain" description="Aldehyde dehydrogenase" evidence="3">
    <location>
        <begin position="21"/>
        <end position="478"/>
    </location>
</feature>
<dbReference type="InterPro" id="IPR016162">
    <property type="entry name" value="Ald_DH_N"/>
</dbReference>
<dbReference type="CDD" id="cd07115">
    <property type="entry name" value="ALDH_HMSADH_HapE"/>
    <property type="match status" value="1"/>
</dbReference>
<evidence type="ECO:0000259" key="3">
    <source>
        <dbReference type="Pfam" id="PF00171"/>
    </source>
</evidence>
<protein>
    <submittedName>
        <fullName evidence="4">Aldehyde dehydrogenase DhaS</fullName>
        <ecNumber evidence="4">1.2.1.3</ecNumber>
    </submittedName>
</protein>
<proteinExistence type="inferred from homology"/>
<evidence type="ECO:0000313" key="5">
    <source>
        <dbReference type="EMBL" id="SPC17975.1"/>
    </source>
</evidence>
<dbReference type="FunFam" id="3.40.309.10:FF:000012">
    <property type="entry name" value="Betaine aldehyde dehydrogenase"/>
    <property type="match status" value="1"/>
</dbReference>
<accession>A0A375FN47</accession>
<comment type="similarity">
    <text evidence="1">Belongs to the aldehyde dehydrogenase family.</text>
</comment>
<dbReference type="Gene3D" id="3.40.605.10">
    <property type="entry name" value="Aldehyde Dehydrogenase, Chain A, domain 1"/>
    <property type="match status" value="1"/>
</dbReference>
<dbReference type="EMBL" id="OGUS01000004">
    <property type="protein sequence ID" value="SPC05200.1"/>
    <property type="molecule type" value="Genomic_DNA"/>
</dbReference>
<dbReference type="InterPro" id="IPR015590">
    <property type="entry name" value="Aldehyde_DH_dom"/>
</dbReference>
<dbReference type="AlphaFoldDB" id="A0A375FN47"/>
<dbReference type="SUPFAM" id="SSF53720">
    <property type="entry name" value="ALDH-like"/>
    <property type="match status" value="1"/>
</dbReference>
<dbReference type="GO" id="GO:0004029">
    <property type="term" value="F:aldehyde dehydrogenase (NAD+) activity"/>
    <property type="evidence" value="ECO:0007669"/>
    <property type="project" value="UniProtKB-EC"/>
</dbReference>
<evidence type="ECO:0000256" key="1">
    <source>
        <dbReference type="ARBA" id="ARBA00009986"/>
    </source>
</evidence>
<dbReference type="Gene3D" id="3.40.309.10">
    <property type="entry name" value="Aldehyde Dehydrogenase, Chain A, domain 2"/>
    <property type="match status" value="1"/>
</dbReference>
<dbReference type="EC" id="1.2.1.3" evidence="4"/>
<dbReference type="PANTHER" id="PTHR11699">
    <property type="entry name" value="ALDEHYDE DEHYDROGENASE-RELATED"/>
    <property type="match status" value="1"/>
</dbReference>
<dbReference type="EMBL" id="OGUS01000132">
    <property type="protein sequence ID" value="SPC17975.1"/>
    <property type="molecule type" value="Genomic_DNA"/>
</dbReference>
<dbReference type="InterPro" id="IPR016161">
    <property type="entry name" value="Ald_DH/histidinol_DH"/>
</dbReference>
<dbReference type="Proteomes" id="UP000256862">
    <property type="component" value="Plasmid CO2235_mp"/>
</dbReference>